<dbReference type="PANTHER" id="PTHR24305:SF168">
    <property type="entry name" value="P450, PUTATIVE (EUROFUNG)-RELATED"/>
    <property type="match status" value="1"/>
</dbReference>
<evidence type="ECO:0000313" key="5">
    <source>
        <dbReference type="EMBL" id="KAG9255666.1"/>
    </source>
</evidence>
<dbReference type="InterPro" id="IPR001128">
    <property type="entry name" value="Cyt_P450"/>
</dbReference>
<dbReference type="PANTHER" id="PTHR24305">
    <property type="entry name" value="CYTOCHROME P450"/>
    <property type="match status" value="1"/>
</dbReference>
<dbReference type="EMBL" id="MU251250">
    <property type="protein sequence ID" value="KAG9255666.1"/>
    <property type="molecule type" value="Genomic_DNA"/>
</dbReference>
<dbReference type="GO" id="GO:0020037">
    <property type="term" value="F:heme binding"/>
    <property type="evidence" value="ECO:0007669"/>
    <property type="project" value="InterPro"/>
</dbReference>
<evidence type="ECO:0000256" key="3">
    <source>
        <dbReference type="ARBA" id="ARBA00023004"/>
    </source>
</evidence>
<keyword evidence="2 4" id="KW-0479">Metal-binding</keyword>
<evidence type="ECO:0000256" key="1">
    <source>
        <dbReference type="ARBA" id="ARBA00022617"/>
    </source>
</evidence>
<dbReference type="AlphaFoldDB" id="A0A9P7ZPW8"/>
<dbReference type="Proteomes" id="UP000887229">
    <property type="component" value="Unassembled WGS sequence"/>
</dbReference>
<dbReference type="GO" id="GO:0005506">
    <property type="term" value="F:iron ion binding"/>
    <property type="evidence" value="ECO:0007669"/>
    <property type="project" value="InterPro"/>
</dbReference>
<proteinExistence type="predicted"/>
<comment type="caution">
    <text evidence="5">The sequence shown here is derived from an EMBL/GenBank/DDBJ whole genome shotgun (WGS) entry which is preliminary data.</text>
</comment>
<dbReference type="GeneID" id="70291532"/>
<comment type="cofactor">
    <cofactor evidence="4">
        <name>heme</name>
        <dbReference type="ChEBI" id="CHEBI:30413"/>
    </cofactor>
</comment>
<dbReference type="Gene3D" id="1.10.630.10">
    <property type="entry name" value="Cytochrome P450"/>
    <property type="match status" value="1"/>
</dbReference>
<dbReference type="PRINTS" id="PR00385">
    <property type="entry name" value="P450"/>
</dbReference>
<dbReference type="RefSeq" id="XP_046119590.1">
    <property type="nucleotide sequence ID" value="XM_046260629.1"/>
</dbReference>
<dbReference type="GO" id="GO:0016705">
    <property type="term" value="F:oxidoreductase activity, acting on paired donors, with incorporation or reduction of molecular oxygen"/>
    <property type="evidence" value="ECO:0007669"/>
    <property type="project" value="InterPro"/>
</dbReference>
<dbReference type="SUPFAM" id="SSF48264">
    <property type="entry name" value="Cytochrome P450"/>
    <property type="match status" value="1"/>
</dbReference>
<gene>
    <name evidence="5" type="ORF">F5Z01DRAFT_551495</name>
</gene>
<dbReference type="GO" id="GO:0004497">
    <property type="term" value="F:monooxygenase activity"/>
    <property type="evidence" value="ECO:0007669"/>
    <property type="project" value="InterPro"/>
</dbReference>
<name>A0A9P7ZPW8_9HYPO</name>
<organism evidence="5 6">
    <name type="scientific">Emericellopsis atlantica</name>
    <dbReference type="NCBI Taxonomy" id="2614577"/>
    <lineage>
        <taxon>Eukaryota</taxon>
        <taxon>Fungi</taxon>
        <taxon>Dikarya</taxon>
        <taxon>Ascomycota</taxon>
        <taxon>Pezizomycotina</taxon>
        <taxon>Sordariomycetes</taxon>
        <taxon>Hypocreomycetidae</taxon>
        <taxon>Hypocreales</taxon>
        <taxon>Bionectriaceae</taxon>
        <taxon>Emericellopsis</taxon>
    </lineage>
</organism>
<evidence type="ECO:0000313" key="6">
    <source>
        <dbReference type="Proteomes" id="UP000887229"/>
    </source>
</evidence>
<protein>
    <submittedName>
        <fullName evidence="5">Benzoate 4-monooxygenase cytochrome P450</fullName>
    </submittedName>
</protein>
<feature type="binding site" description="axial binding residue" evidence="4">
    <location>
        <position position="438"/>
    </location>
    <ligand>
        <name>heme</name>
        <dbReference type="ChEBI" id="CHEBI:30413"/>
    </ligand>
    <ligandPart>
        <name>Fe</name>
        <dbReference type="ChEBI" id="CHEBI:18248"/>
    </ligandPart>
</feature>
<dbReference type="OrthoDB" id="3934656at2759"/>
<dbReference type="InterPro" id="IPR002401">
    <property type="entry name" value="Cyt_P450_E_grp-I"/>
</dbReference>
<dbReference type="InterPro" id="IPR050121">
    <property type="entry name" value="Cytochrome_P450_monoxygenase"/>
</dbReference>
<keyword evidence="1 4" id="KW-0349">Heme</keyword>
<reference evidence="5" key="1">
    <citation type="journal article" date="2021" name="IMA Fungus">
        <title>Genomic characterization of three marine fungi, including Emericellopsis atlantica sp. nov. with signatures of a generalist lifestyle and marine biomass degradation.</title>
        <authorList>
            <person name="Hagestad O.C."/>
            <person name="Hou L."/>
            <person name="Andersen J.H."/>
            <person name="Hansen E.H."/>
            <person name="Altermark B."/>
            <person name="Li C."/>
            <person name="Kuhnert E."/>
            <person name="Cox R.J."/>
            <person name="Crous P.W."/>
            <person name="Spatafora J.W."/>
            <person name="Lail K."/>
            <person name="Amirebrahimi M."/>
            <person name="Lipzen A."/>
            <person name="Pangilinan J."/>
            <person name="Andreopoulos W."/>
            <person name="Hayes R.D."/>
            <person name="Ng V."/>
            <person name="Grigoriev I.V."/>
            <person name="Jackson S.A."/>
            <person name="Sutton T.D.S."/>
            <person name="Dobson A.D.W."/>
            <person name="Rama T."/>
        </authorList>
    </citation>
    <scope>NUCLEOTIDE SEQUENCE</scope>
    <source>
        <strain evidence="5">TS7</strain>
    </source>
</reference>
<dbReference type="InterPro" id="IPR036396">
    <property type="entry name" value="Cyt_P450_sf"/>
</dbReference>
<keyword evidence="6" id="KW-1185">Reference proteome</keyword>
<dbReference type="Pfam" id="PF00067">
    <property type="entry name" value="p450"/>
    <property type="match status" value="1"/>
</dbReference>
<evidence type="ECO:0000256" key="2">
    <source>
        <dbReference type="ARBA" id="ARBA00022723"/>
    </source>
</evidence>
<dbReference type="CDD" id="cd11060">
    <property type="entry name" value="CYP57A1-like"/>
    <property type="match status" value="1"/>
</dbReference>
<keyword evidence="3 4" id="KW-0408">Iron</keyword>
<dbReference type="PRINTS" id="PR00463">
    <property type="entry name" value="EP450I"/>
</dbReference>
<accession>A0A9P7ZPW8</accession>
<evidence type="ECO:0000256" key="4">
    <source>
        <dbReference type="PIRSR" id="PIRSR602401-1"/>
    </source>
</evidence>
<sequence>MRSAWITLACLLGAYVAFSRFRAWRRLAHVPGPKIAGFTDLWLIYKTWRGSLFEDLGEVCKRHGPLARIAPNHVVCGDPREVRRLWAVRSQFDRASWYKGFRLDPPNDCTLSMCDADIHTALRAKLAPGYGGKDIVGLHEHIDEGIARFVQLLEDKYLSTPDQVVSVDFSRKVQYMTLDIISKIAFGGAFGFMDNDADFFRYIKTTEDTIPMMQMFALIPWLVDMLQGPLGKTMMPTERDAFGLGPIMATAKRVVAERFGEKKVDKPDMLGSFVRHGLDQREAESESLVQIIAGSDTTATALRTIMTHVMTNLDVYRRLQAEIDQGIAEGRISTPITDAEARKLPYLQGCIKEGFRIWPPITGVMPRISGEDATVCGVHIPAGTNVAWSAHAALRDREVFGADADFYRPDRWVRATEEQYRLMDNCVDLCFGSGRWGCLGRPVATIELNKMVPELLRRFDFAALNTERPIVNKFHGVLIQQDLIVQITKRA</sequence>